<keyword evidence="1" id="KW-0472">Membrane</keyword>
<sequence length="68" mass="8024">MSWWSGGLRRSLLMHKAQLARWLGNWPCNVLGVRFPHRITLCVIHKLLFRLWVSYCVCELGYLVLVLL</sequence>
<feature type="transmembrane region" description="Helical" evidence="1">
    <location>
        <begin position="47"/>
        <end position="67"/>
    </location>
</feature>
<keyword evidence="1" id="KW-1133">Transmembrane helix</keyword>
<organism evidence="2">
    <name type="scientific">Spodoptera frugiperda</name>
    <name type="common">Fall armyworm</name>
    <dbReference type="NCBI Taxonomy" id="7108"/>
    <lineage>
        <taxon>Eukaryota</taxon>
        <taxon>Metazoa</taxon>
        <taxon>Ecdysozoa</taxon>
        <taxon>Arthropoda</taxon>
        <taxon>Hexapoda</taxon>
        <taxon>Insecta</taxon>
        <taxon>Pterygota</taxon>
        <taxon>Neoptera</taxon>
        <taxon>Endopterygota</taxon>
        <taxon>Lepidoptera</taxon>
        <taxon>Glossata</taxon>
        <taxon>Ditrysia</taxon>
        <taxon>Noctuoidea</taxon>
        <taxon>Noctuidae</taxon>
        <taxon>Amphipyrinae</taxon>
        <taxon>Spodoptera</taxon>
    </lineage>
</organism>
<evidence type="ECO:0000313" key="2">
    <source>
        <dbReference type="EMBL" id="SOQ52403.1"/>
    </source>
</evidence>
<keyword evidence="1" id="KW-0812">Transmembrane</keyword>
<name>A0A2H1WH56_SPOFR</name>
<gene>
    <name evidence="2" type="ORF">SFRICE_002957</name>
</gene>
<dbReference type="EMBL" id="ODYU01008645">
    <property type="protein sequence ID" value="SOQ52403.1"/>
    <property type="molecule type" value="Genomic_DNA"/>
</dbReference>
<dbReference type="AlphaFoldDB" id="A0A2H1WH56"/>
<reference evidence="2" key="1">
    <citation type="submission" date="2016-07" db="EMBL/GenBank/DDBJ databases">
        <authorList>
            <person name="Bretaudeau A."/>
        </authorList>
    </citation>
    <scope>NUCLEOTIDE SEQUENCE</scope>
    <source>
        <strain evidence="2">Rice</strain>
        <tissue evidence="2">Whole body</tissue>
    </source>
</reference>
<accession>A0A2H1WH56</accession>
<proteinExistence type="predicted"/>
<evidence type="ECO:0000256" key="1">
    <source>
        <dbReference type="SAM" id="Phobius"/>
    </source>
</evidence>
<protein>
    <submittedName>
        <fullName evidence="2">SFRICE_002957</fullName>
    </submittedName>
</protein>